<dbReference type="AlphaFoldDB" id="A0A845MHF9"/>
<evidence type="ECO:0000256" key="2">
    <source>
        <dbReference type="ARBA" id="ARBA00022679"/>
    </source>
</evidence>
<gene>
    <name evidence="5" type="ORF">GQF03_13105</name>
</gene>
<accession>A0A845MHF9</accession>
<dbReference type="EMBL" id="WTVA01000015">
    <property type="protein sequence ID" value="MZR23269.1"/>
    <property type="molecule type" value="Genomic_DNA"/>
</dbReference>
<keyword evidence="2 5" id="KW-0808">Transferase</keyword>
<dbReference type="Proteomes" id="UP000445696">
    <property type="component" value="Unassembled WGS sequence"/>
</dbReference>
<dbReference type="InterPro" id="IPR029063">
    <property type="entry name" value="SAM-dependent_MTases_sf"/>
</dbReference>
<feature type="compositionally biased region" description="Polar residues" evidence="3">
    <location>
        <begin position="288"/>
        <end position="298"/>
    </location>
</feature>
<name>A0A845MHF9_9PROT</name>
<evidence type="ECO:0000313" key="6">
    <source>
        <dbReference type="Proteomes" id="UP000445696"/>
    </source>
</evidence>
<keyword evidence="6" id="KW-1185">Reference proteome</keyword>
<dbReference type="OrthoDB" id="9793723at2"/>
<protein>
    <submittedName>
        <fullName evidence="5">Methyltransferase domain-containing protein</fullName>
    </submittedName>
</protein>
<dbReference type="Pfam" id="PF08241">
    <property type="entry name" value="Methyltransf_11"/>
    <property type="match status" value="1"/>
</dbReference>
<reference evidence="5 6" key="1">
    <citation type="journal article" date="2014" name="Int. J. Syst. Evol. Microbiol.">
        <title>Sneathiella chungangensis sp. nov., isolated from a marine sand, and emended description of the genus Sneathiella.</title>
        <authorList>
            <person name="Siamphan C."/>
            <person name="Kim H."/>
            <person name="Lee J.S."/>
            <person name="Kim W."/>
        </authorList>
    </citation>
    <scope>NUCLEOTIDE SEQUENCE [LARGE SCALE GENOMIC DNA]</scope>
    <source>
        <strain evidence="5 6">KCTC 32476</strain>
    </source>
</reference>
<dbReference type="SUPFAM" id="SSF53335">
    <property type="entry name" value="S-adenosyl-L-methionine-dependent methyltransferases"/>
    <property type="match status" value="1"/>
</dbReference>
<dbReference type="RefSeq" id="WP_161339750.1">
    <property type="nucleotide sequence ID" value="NZ_JBHSDG010000003.1"/>
</dbReference>
<dbReference type="InterPro" id="IPR013216">
    <property type="entry name" value="Methyltransf_11"/>
</dbReference>
<dbReference type="Gene3D" id="3.40.50.150">
    <property type="entry name" value="Vaccinia Virus protein VP39"/>
    <property type="match status" value="1"/>
</dbReference>
<feature type="domain" description="Methyltransferase type 11" evidence="4">
    <location>
        <begin position="61"/>
        <end position="148"/>
    </location>
</feature>
<sequence length="298" mass="33200">MKKPISLIQPEHILFDRRAVAAHRRRAAALNWPRHRFLFDEVASRLAERLLDINHSFKIALDLGGRDGLLARHLTAMKKSEWILRTDLSAAMQGTAKAPFVVADEEFLPFKPNSFDLVGSVLNLHWTNDLPGALSQIAKILKPDGLFLGALFGIESLKELRACLLDAESEVMGGASPRVSPFTEVRDAGALLQRAGLALPVTDMDVITLKYPHPFALMQELRGMGEANALQARQKTFTSRRVLMRTAELYIERYADNDGRIPATFQIIYMTGWSPHESQQKPLAPGSGRTSLSDYLES</sequence>
<dbReference type="GO" id="GO:0008757">
    <property type="term" value="F:S-adenosylmethionine-dependent methyltransferase activity"/>
    <property type="evidence" value="ECO:0007669"/>
    <property type="project" value="InterPro"/>
</dbReference>
<feature type="region of interest" description="Disordered" evidence="3">
    <location>
        <begin position="278"/>
        <end position="298"/>
    </location>
</feature>
<organism evidence="5 6">
    <name type="scientific">Sneathiella chungangensis</name>
    <dbReference type="NCBI Taxonomy" id="1418234"/>
    <lineage>
        <taxon>Bacteria</taxon>
        <taxon>Pseudomonadati</taxon>
        <taxon>Pseudomonadota</taxon>
        <taxon>Alphaproteobacteria</taxon>
        <taxon>Sneathiellales</taxon>
        <taxon>Sneathiellaceae</taxon>
        <taxon>Sneathiella</taxon>
    </lineage>
</organism>
<keyword evidence="1 5" id="KW-0489">Methyltransferase</keyword>
<evidence type="ECO:0000313" key="5">
    <source>
        <dbReference type="EMBL" id="MZR23269.1"/>
    </source>
</evidence>
<evidence type="ECO:0000259" key="4">
    <source>
        <dbReference type="Pfam" id="PF08241"/>
    </source>
</evidence>
<dbReference type="CDD" id="cd02440">
    <property type="entry name" value="AdoMet_MTases"/>
    <property type="match status" value="1"/>
</dbReference>
<dbReference type="PANTHER" id="PTHR13090:SF1">
    <property type="entry name" value="ARGININE-HYDROXYLASE NDUFAF5, MITOCHONDRIAL"/>
    <property type="match status" value="1"/>
</dbReference>
<dbReference type="GO" id="GO:0032259">
    <property type="term" value="P:methylation"/>
    <property type="evidence" value="ECO:0007669"/>
    <property type="project" value="UniProtKB-KW"/>
</dbReference>
<dbReference type="PANTHER" id="PTHR13090">
    <property type="entry name" value="ARGININE-HYDROXYLASE NDUFAF5, MITOCHONDRIAL"/>
    <property type="match status" value="1"/>
</dbReference>
<evidence type="ECO:0000256" key="1">
    <source>
        <dbReference type="ARBA" id="ARBA00022603"/>
    </source>
</evidence>
<dbReference type="InterPro" id="IPR050602">
    <property type="entry name" value="Malonyl-ACP_OMT"/>
</dbReference>
<proteinExistence type="predicted"/>
<comment type="caution">
    <text evidence="5">The sequence shown here is derived from an EMBL/GenBank/DDBJ whole genome shotgun (WGS) entry which is preliminary data.</text>
</comment>
<evidence type="ECO:0000256" key="3">
    <source>
        <dbReference type="SAM" id="MobiDB-lite"/>
    </source>
</evidence>